<dbReference type="Pfam" id="PF10545">
    <property type="entry name" value="MADF_DNA_bdg"/>
    <property type="match status" value="1"/>
</dbReference>
<organism evidence="3 4">
    <name type="scientific">Cylicostephanus goldi</name>
    <name type="common">Nematode worm</name>
    <dbReference type="NCBI Taxonomy" id="71465"/>
    <lineage>
        <taxon>Eukaryota</taxon>
        <taxon>Metazoa</taxon>
        <taxon>Ecdysozoa</taxon>
        <taxon>Nematoda</taxon>
        <taxon>Chromadorea</taxon>
        <taxon>Rhabditida</taxon>
        <taxon>Rhabditina</taxon>
        <taxon>Rhabditomorpha</taxon>
        <taxon>Strongyloidea</taxon>
        <taxon>Strongylidae</taxon>
        <taxon>Cylicostephanus</taxon>
    </lineage>
</organism>
<evidence type="ECO:0000259" key="2">
    <source>
        <dbReference type="PROSITE" id="PS51029"/>
    </source>
</evidence>
<keyword evidence="4" id="KW-1185">Reference proteome</keyword>
<dbReference type="OrthoDB" id="5984255at2759"/>
<feature type="domain" description="MADF" evidence="2">
    <location>
        <begin position="1"/>
        <end position="81"/>
    </location>
</feature>
<accession>A0A3P6RIS0</accession>
<feature type="region of interest" description="Disordered" evidence="1">
    <location>
        <begin position="108"/>
        <end position="145"/>
    </location>
</feature>
<dbReference type="PANTHER" id="PTHR12243:SF67">
    <property type="entry name" value="COREPRESSOR OF PANGOLIN, ISOFORM A-RELATED"/>
    <property type="match status" value="1"/>
</dbReference>
<feature type="compositionally biased region" description="Low complexity" evidence="1">
    <location>
        <begin position="116"/>
        <end position="125"/>
    </location>
</feature>
<reference evidence="3 4" key="1">
    <citation type="submission" date="2018-11" db="EMBL/GenBank/DDBJ databases">
        <authorList>
            <consortium name="Pathogen Informatics"/>
        </authorList>
    </citation>
    <scope>NUCLEOTIDE SEQUENCE [LARGE SCALE GENOMIC DNA]</scope>
</reference>
<dbReference type="PROSITE" id="PS51029">
    <property type="entry name" value="MADF"/>
    <property type="match status" value="1"/>
</dbReference>
<dbReference type="SMART" id="SM00595">
    <property type="entry name" value="MADF"/>
    <property type="match status" value="1"/>
</dbReference>
<feature type="compositionally biased region" description="Basic and acidic residues" evidence="1">
    <location>
        <begin position="126"/>
        <end position="139"/>
    </location>
</feature>
<gene>
    <name evidence="3" type="ORF">CGOC_LOCUS3466</name>
</gene>
<dbReference type="AlphaFoldDB" id="A0A3P6RIS0"/>
<name>A0A3P6RIS0_CYLGO</name>
<evidence type="ECO:0000256" key="1">
    <source>
        <dbReference type="SAM" id="MobiDB-lite"/>
    </source>
</evidence>
<sequence>MAIWDISCDEYRVAEKKNAAWLGVSQKMQRKGHECTIADAKRMWKSLRDTYRKNKTSRTGSATSQPWLYMKNLRFLDSCEATGARISNLSSGTSSTWAYSLSQDKDKENVDDVEVESTPSPSTTTSEERREETLIEDRSPSCSPPRKLLRTPSMKKKRVPLKEDRNFLQEAAEAVKARLSVKEAQPLCKFGQFGQFVATYLKDLREDIAIDKMSLITNVMLRPVPIFDQMEDGAYILE</sequence>
<dbReference type="EMBL" id="UYRV01008737">
    <property type="protein sequence ID" value="VDK55913.1"/>
    <property type="molecule type" value="Genomic_DNA"/>
</dbReference>
<evidence type="ECO:0000313" key="3">
    <source>
        <dbReference type="EMBL" id="VDK55913.1"/>
    </source>
</evidence>
<protein>
    <recommendedName>
        <fullName evidence="2">MADF domain-containing protein</fullName>
    </recommendedName>
</protein>
<dbReference type="PANTHER" id="PTHR12243">
    <property type="entry name" value="MADF DOMAIN TRANSCRIPTION FACTOR"/>
    <property type="match status" value="1"/>
</dbReference>
<evidence type="ECO:0000313" key="4">
    <source>
        <dbReference type="Proteomes" id="UP000271889"/>
    </source>
</evidence>
<proteinExistence type="predicted"/>
<dbReference type="Proteomes" id="UP000271889">
    <property type="component" value="Unassembled WGS sequence"/>
</dbReference>
<dbReference type="InterPro" id="IPR039353">
    <property type="entry name" value="TF_Adf1"/>
</dbReference>
<dbReference type="InterPro" id="IPR006578">
    <property type="entry name" value="MADF-dom"/>
</dbReference>